<dbReference type="EMBL" id="LR812953">
    <property type="protein sequence ID" value="CAC9484168.1"/>
    <property type="molecule type" value="Genomic_DNA"/>
</dbReference>
<evidence type="ECO:0000313" key="2">
    <source>
        <dbReference type="EMBL" id="CAC9484168.1"/>
    </source>
</evidence>
<feature type="compositionally biased region" description="Low complexity" evidence="1">
    <location>
        <begin position="228"/>
        <end position="238"/>
    </location>
</feature>
<accession>A0A6L0XDV8</accession>
<evidence type="ECO:0000256" key="1">
    <source>
        <dbReference type="SAM" id="MobiDB-lite"/>
    </source>
</evidence>
<evidence type="ECO:0000313" key="3">
    <source>
        <dbReference type="Proteomes" id="UP000255414"/>
    </source>
</evidence>
<gene>
    <name evidence="2" type="ORF">LINF_200008800</name>
</gene>
<protein>
    <submittedName>
        <fullName evidence="2">Hypothetical_protein</fullName>
    </submittedName>
</protein>
<proteinExistence type="predicted"/>
<sequence length="464" mass="50110">MVLAALQWCRARSRRTEDAARGEEIEESIRLVTTRLYRTQELWQAHQLRAVSQQHDSCTETLQHGPMSVKMQESRELSHQQLQVHISSCNASDENAEVLLTPKTAAPSSFHLHHCRPPPPPPPIYQQHLQNASVTSSYQPGIAGGSDLLAKFKPDSLMSLSSARGLKATVPLSPLIRSTGIIPSLRSAASTRVFAGISNAAALRRSLRAPQLDMEPPAFPLLPPPTQHPSSSSSTLTTWSEFEESPFYQVISTFQFPVDLSGEPSGGTDESVLETSSVETLVVHYRGGGGAQSPRGTADDCAEEGMAAMARHTGVAAAYRHVDLHIHLEVDEPDETPMPQRCRYGCAGEKHRGLLPSPTPHSCPRRYFEGDAAFMSNSPAVEDSRVNLAAGNNSAALPATRTERRAHETVAAAVAEGGDSSLDASVFADDAELQGRFTPSRLKSARESGGSRLLLVSLHPTALQ</sequence>
<feature type="region of interest" description="Disordered" evidence="1">
    <location>
        <begin position="216"/>
        <end position="238"/>
    </location>
</feature>
<dbReference type="AlphaFoldDB" id="A0A6L0XDV8"/>
<reference evidence="2" key="1">
    <citation type="submission" date="2020-06" db="EMBL/GenBank/DDBJ databases">
        <authorList>
            <person name="Gonzalez-de la Fuente S."/>
            <person name="Peiro-Pastor R."/>
            <person name="Rastrojo A."/>
            <person name="Moreno J."/>
            <person name="Carrasco-Ramiro F."/>
            <person name="Requena JM."/>
            <person name="Aguado B."/>
        </authorList>
    </citation>
    <scope>NUCLEOTIDE SEQUENCE</scope>
</reference>
<feature type="compositionally biased region" description="Pro residues" evidence="1">
    <location>
        <begin position="217"/>
        <end position="227"/>
    </location>
</feature>
<name>A0A6L0XDV8_LEIIN</name>
<organism evidence="2 3">
    <name type="scientific">Leishmania infantum</name>
    <dbReference type="NCBI Taxonomy" id="5671"/>
    <lineage>
        <taxon>Eukaryota</taxon>
        <taxon>Discoba</taxon>
        <taxon>Euglenozoa</taxon>
        <taxon>Kinetoplastea</taxon>
        <taxon>Metakinetoplastina</taxon>
        <taxon>Trypanosomatida</taxon>
        <taxon>Trypanosomatidae</taxon>
        <taxon>Leishmaniinae</taxon>
        <taxon>Leishmania</taxon>
    </lineage>
</organism>
<dbReference type="OMA" id="CPRRYFE"/>
<dbReference type="Proteomes" id="UP000255414">
    <property type="component" value="Chromosome 20"/>
</dbReference>